<keyword evidence="2" id="KW-1185">Reference proteome</keyword>
<dbReference type="Proteomes" id="UP000694865">
    <property type="component" value="Unplaced"/>
</dbReference>
<keyword evidence="1" id="KW-0175">Coiled coil</keyword>
<dbReference type="GeneID" id="102807284"/>
<dbReference type="PANTHER" id="PTHR47728">
    <property type="entry name" value="RAB GTPASE-ACTIVATING PROTEIN 1-LIKE"/>
    <property type="match status" value="1"/>
</dbReference>
<dbReference type="PANTHER" id="PTHR47728:SF1">
    <property type="entry name" value="RAB GTPASE ACTIVATING PROTEIN 1 LIKE"/>
    <property type="match status" value="1"/>
</dbReference>
<proteinExistence type="predicted"/>
<dbReference type="RefSeq" id="XP_006820772.1">
    <property type="nucleotide sequence ID" value="XM_006820709.1"/>
</dbReference>
<evidence type="ECO:0000256" key="1">
    <source>
        <dbReference type="SAM" id="Coils"/>
    </source>
</evidence>
<organism evidence="2 3">
    <name type="scientific">Saccoglossus kowalevskii</name>
    <name type="common">Acorn worm</name>
    <dbReference type="NCBI Taxonomy" id="10224"/>
    <lineage>
        <taxon>Eukaryota</taxon>
        <taxon>Metazoa</taxon>
        <taxon>Hemichordata</taxon>
        <taxon>Enteropneusta</taxon>
        <taxon>Harrimaniidae</taxon>
        <taxon>Saccoglossus</taxon>
    </lineage>
</organism>
<gene>
    <name evidence="3" type="primary">LOC102807284</name>
</gene>
<name>A0ABM0ML81_SACKO</name>
<accession>A0ABM0ML81</accession>
<protein>
    <submittedName>
        <fullName evidence="3">Rab GTPase-activating protein 1-like</fullName>
    </submittedName>
</protein>
<feature type="non-terminal residue" evidence="3">
    <location>
        <position position="1"/>
    </location>
</feature>
<reference evidence="3" key="1">
    <citation type="submission" date="2025-08" db="UniProtKB">
        <authorList>
            <consortium name="RefSeq"/>
        </authorList>
    </citation>
    <scope>IDENTIFICATION</scope>
    <source>
        <tissue evidence="3">Testes</tissue>
    </source>
</reference>
<evidence type="ECO:0000313" key="3">
    <source>
        <dbReference type="RefSeq" id="XP_006820772.1"/>
    </source>
</evidence>
<evidence type="ECO:0000313" key="2">
    <source>
        <dbReference type="Proteomes" id="UP000694865"/>
    </source>
</evidence>
<feature type="coiled-coil region" evidence="1">
    <location>
        <begin position="87"/>
        <end position="135"/>
    </location>
</feature>
<sequence>VKEMCRREMDRQEKEIQRNSTIVGEYKQICSQLSKRLEKQQTSYKAEINDIKEKVTSCESCSSMFTVSGDLQLDNSKKVTKDGDPSLADAEQKLRELELELAQTKLQLVESECRTQDLEHDLAAVMNELQASKNNWFAKTFTQLKEVTSKKES</sequence>